<dbReference type="Proteomes" id="UP001287286">
    <property type="component" value="Unassembled WGS sequence"/>
</dbReference>
<organism evidence="2 3">
    <name type="scientific">Purpureocillium lilacinum</name>
    <name type="common">Paecilomyces lilacinus</name>
    <dbReference type="NCBI Taxonomy" id="33203"/>
    <lineage>
        <taxon>Eukaryota</taxon>
        <taxon>Fungi</taxon>
        <taxon>Dikarya</taxon>
        <taxon>Ascomycota</taxon>
        <taxon>Pezizomycotina</taxon>
        <taxon>Sordariomycetes</taxon>
        <taxon>Hypocreomycetidae</taxon>
        <taxon>Hypocreales</taxon>
        <taxon>Ophiocordycipitaceae</taxon>
        <taxon>Purpureocillium</taxon>
    </lineage>
</organism>
<keyword evidence="1" id="KW-0812">Transmembrane</keyword>
<keyword evidence="3" id="KW-1185">Reference proteome</keyword>
<evidence type="ECO:0000313" key="2">
    <source>
        <dbReference type="EMBL" id="KAK4090897.1"/>
    </source>
</evidence>
<evidence type="ECO:0000256" key="1">
    <source>
        <dbReference type="SAM" id="Phobius"/>
    </source>
</evidence>
<reference evidence="2 3" key="1">
    <citation type="journal article" date="2024" name="Microbiol. Resour. Announc.">
        <title>Genome annotations for the ascomycete fungi Trichoderma harzianum, Trichoderma aggressivum, and Purpureocillium lilacinum.</title>
        <authorList>
            <person name="Beijen E.P.W."/>
            <person name="Ohm R.A."/>
        </authorList>
    </citation>
    <scope>NUCLEOTIDE SEQUENCE [LARGE SCALE GENOMIC DNA]</scope>
    <source>
        <strain evidence="2 3">CBS 150709</strain>
    </source>
</reference>
<keyword evidence="1" id="KW-0472">Membrane</keyword>
<protein>
    <submittedName>
        <fullName evidence="2">Uncharacterized protein</fullName>
    </submittedName>
</protein>
<gene>
    <name evidence="2" type="ORF">Purlil1_4477</name>
</gene>
<keyword evidence="1" id="KW-1133">Transmembrane helix</keyword>
<feature type="transmembrane region" description="Helical" evidence="1">
    <location>
        <begin position="74"/>
        <end position="93"/>
    </location>
</feature>
<proteinExistence type="predicted"/>
<comment type="caution">
    <text evidence="2">The sequence shown here is derived from an EMBL/GenBank/DDBJ whole genome shotgun (WGS) entry which is preliminary data.</text>
</comment>
<feature type="transmembrane region" description="Helical" evidence="1">
    <location>
        <begin position="367"/>
        <end position="387"/>
    </location>
</feature>
<sequence>MTPVLLFPYLRQLVTRAAGLGQDHRRQFTPVGRQLARFAPPATQDIKISLIQAIPLLDVEPVEHAHHRPHYKKMVVLMLLAVYFAALLCAVLGRAQEIDPLSNLRPNNVTGLIYYLYRWTGSYYNGTTTLRIDPQDMMDDTECDTFAKGPVEISFENSLLAIVKSNRYVPDQNEVTFSLSFWDKSLNITPARNNDDGPINDIQTISLNRYTKPSETLPPPWRLNTSHIGGTSYSFSGYRNYTQQQIVGFNYSTCKSSALDEYAGALLNPSKRKSHLDTLNVTALPFVSGRFDNNSASIDIRAVIKSGNKGEDHKEGSFLGGPITISFLGKIDADRSDLLLSSSNDTPVWNSTLGYQRDLMGSTNAGWSVRVGGWTVGAVAIAALAWLL</sequence>
<evidence type="ECO:0000313" key="3">
    <source>
        <dbReference type="Proteomes" id="UP001287286"/>
    </source>
</evidence>
<dbReference type="EMBL" id="JAWRVI010000013">
    <property type="protein sequence ID" value="KAK4090897.1"/>
    <property type="molecule type" value="Genomic_DNA"/>
</dbReference>
<accession>A0ABR0C3W0</accession>
<name>A0ABR0C3W0_PURLI</name>